<keyword evidence="2" id="KW-1185">Reference proteome</keyword>
<name>A0A9Q8SFY0_9PEZI</name>
<evidence type="ECO:0000313" key="1">
    <source>
        <dbReference type="EMBL" id="UQC76196.1"/>
    </source>
</evidence>
<proteinExistence type="predicted"/>
<dbReference type="EMBL" id="CP019472">
    <property type="protein sequence ID" value="UQC76196.1"/>
    <property type="molecule type" value="Genomic_DNA"/>
</dbReference>
<dbReference type="Proteomes" id="UP000830671">
    <property type="component" value="Chromosome 10"/>
</dbReference>
<gene>
    <name evidence="1" type="ORF">CLUP02_17709</name>
</gene>
<dbReference type="GeneID" id="73351625"/>
<sequence>MVPWNDANPWIRGVLGCYIPTYEPVCVRCKWLGNRNHRLDTSKVSKSAVPFDSYESKISASRPPVAYVPIMAALQTCACNRHATLRKIVAITAQEGWWELAVGLQKGKVGEIIGIIRDKPSTVETRDDGRLLPVGVANTMR</sequence>
<protein>
    <submittedName>
        <fullName evidence="1">Uncharacterized protein</fullName>
    </submittedName>
</protein>
<dbReference type="RefSeq" id="XP_049137839.1">
    <property type="nucleotide sequence ID" value="XM_049296615.1"/>
</dbReference>
<evidence type="ECO:0000313" key="2">
    <source>
        <dbReference type="Proteomes" id="UP000830671"/>
    </source>
</evidence>
<organism evidence="1 2">
    <name type="scientific">Colletotrichum lupini</name>
    <dbReference type="NCBI Taxonomy" id="145971"/>
    <lineage>
        <taxon>Eukaryota</taxon>
        <taxon>Fungi</taxon>
        <taxon>Dikarya</taxon>
        <taxon>Ascomycota</taxon>
        <taxon>Pezizomycotina</taxon>
        <taxon>Sordariomycetes</taxon>
        <taxon>Hypocreomycetidae</taxon>
        <taxon>Glomerellales</taxon>
        <taxon>Glomerellaceae</taxon>
        <taxon>Colletotrichum</taxon>
        <taxon>Colletotrichum acutatum species complex</taxon>
    </lineage>
</organism>
<dbReference type="KEGG" id="clup:CLUP02_17709"/>
<accession>A0A9Q8SFY0</accession>
<dbReference type="AlphaFoldDB" id="A0A9Q8SFY0"/>
<reference evidence="1" key="1">
    <citation type="journal article" date="2021" name="Mol. Plant Microbe Interact.">
        <title>Complete Genome Sequence of the Plant-Pathogenic Fungus Colletotrichum lupini.</title>
        <authorList>
            <person name="Baroncelli R."/>
            <person name="Pensec F."/>
            <person name="Da Lio D."/>
            <person name="Boufleur T."/>
            <person name="Vicente I."/>
            <person name="Sarrocco S."/>
            <person name="Picot A."/>
            <person name="Baraldi E."/>
            <person name="Sukno S."/>
            <person name="Thon M."/>
            <person name="Le Floch G."/>
        </authorList>
    </citation>
    <scope>NUCLEOTIDE SEQUENCE</scope>
    <source>
        <strain evidence="1">IMI 504893</strain>
    </source>
</reference>